<reference evidence="2 3" key="1">
    <citation type="submission" date="2015-06" db="EMBL/GenBank/DDBJ databases">
        <title>Draft genome assembly of filamentous brackish cyanobacterium Limnoraphis robusta strain CS-951.</title>
        <authorList>
            <person name="Willis A."/>
            <person name="Parks M."/>
            <person name="Burford M.A."/>
        </authorList>
    </citation>
    <scope>NUCLEOTIDE SEQUENCE [LARGE SCALE GENOMIC DNA]</scope>
    <source>
        <strain evidence="2 3">CS-951</strain>
    </source>
</reference>
<evidence type="ECO:0000313" key="2">
    <source>
        <dbReference type="EMBL" id="KKD39599.1"/>
    </source>
</evidence>
<dbReference type="PATRIC" id="fig|1637645.4.peg.4534"/>
<evidence type="ECO:0000313" key="3">
    <source>
        <dbReference type="Proteomes" id="UP000033607"/>
    </source>
</evidence>
<dbReference type="RefSeq" id="WP_046276902.1">
    <property type="nucleotide sequence ID" value="NZ_LATL02000229.1"/>
</dbReference>
<dbReference type="InterPro" id="IPR013442">
    <property type="entry name" value="SSO1393-like"/>
</dbReference>
<dbReference type="Proteomes" id="UP000033607">
    <property type="component" value="Unassembled WGS sequence"/>
</dbReference>
<name>A0A0F5YL26_9CYAN</name>
<gene>
    <name evidence="2" type="ORF">WN50_02385</name>
</gene>
<dbReference type="AlphaFoldDB" id="A0A0F5YL26"/>
<dbReference type="Pfam" id="PF09651">
    <property type="entry name" value="Cas_APE2256"/>
    <property type="match status" value="1"/>
</dbReference>
<dbReference type="Gene3D" id="3.40.50.10770">
    <property type="entry name" value="Hypothetical protein VC1899 like domain (Restriction endonuclease-like)"/>
    <property type="match status" value="1"/>
</dbReference>
<sequence length="378" mass="42761">MKNTLICTVGTSLLNNLKRSEESILSAVMAKNWHQVALLLLEKANTDRLCGAEINSITSICKKRLLAQYLRLIFLVSDTEDGRNTGALLKLYYENRQNPLQFEQVEVKVLKGLRDDDVYAFKTQGLKNLVREISSEVNKWSSEAIAINATGGYKAQISFAGMIGQALEIPVYYLFEKFSEVIELPPQPIALDLAFWLNHYVLFETLEAQEILEKSLVAEDLNNPYFHTLIESTNEDLDQTQSSSDQLEYVCLSAMGILFNERSRLQFAKQSSAILSQIPQDDTPPNQKVIKLRDDHGKDILQVFSEKICRSSYVKSVINSLPFNPKQINPIRRTYSDGKVEWVLTWTDAGLGICIQTTGRNLAETNSIAIHLKEKFSN</sequence>
<comment type="caution">
    <text evidence="2">The sequence shown here is derived from an EMBL/GenBank/DDBJ whole genome shotgun (WGS) entry which is preliminary data.</text>
</comment>
<feature type="domain" description="CRISPR system ring nuclease SSO1393-like" evidence="1">
    <location>
        <begin position="49"/>
        <end position="186"/>
    </location>
</feature>
<dbReference type="CDD" id="cd09742">
    <property type="entry name" value="Csm6_III-A"/>
    <property type="match status" value="1"/>
</dbReference>
<dbReference type="OrthoDB" id="5491048at2"/>
<accession>A0A0F5YL26</accession>
<dbReference type="EMBL" id="LATL02000229">
    <property type="protein sequence ID" value="KKD39599.1"/>
    <property type="molecule type" value="Genomic_DNA"/>
</dbReference>
<protein>
    <submittedName>
        <fullName evidence="2">CRISPR-associated protein</fullName>
    </submittedName>
</protein>
<organism evidence="2 3">
    <name type="scientific">Limnoraphis robusta CS-951</name>
    <dbReference type="NCBI Taxonomy" id="1637645"/>
    <lineage>
        <taxon>Bacteria</taxon>
        <taxon>Bacillati</taxon>
        <taxon>Cyanobacteriota</taxon>
        <taxon>Cyanophyceae</taxon>
        <taxon>Oscillatoriophycideae</taxon>
        <taxon>Oscillatoriales</taxon>
        <taxon>Sirenicapillariaceae</taxon>
        <taxon>Limnoraphis</taxon>
    </lineage>
</organism>
<dbReference type="NCBIfam" id="TIGR02619">
    <property type="entry name" value="putative CRISPR-associated protein, APE2256 family"/>
    <property type="match status" value="1"/>
</dbReference>
<proteinExistence type="predicted"/>
<evidence type="ECO:0000259" key="1">
    <source>
        <dbReference type="Pfam" id="PF09651"/>
    </source>
</evidence>